<sequence length="183" mass="20689">MSVPMLDETTRLALFKEAQSYIYTQKTEVVGTGSRIVRQQYSSFDAFPSSSLYLKLKEAFQSLLVEQFSTVVPYPFTTPLEFHKMVLQKYEPGELGITPHRDRLSTINLVCIFNIAGAGEFSLCADRSGKNSMEIDSTPGHVIFLRAPGFFNSLERPFHSITNIQTTRYSFGLRQKAVANLSW</sequence>
<proteinExistence type="predicted"/>
<evidence type="ECO:0000313" key="3">
    <source>
        <dbReference type="Proteomes" id="UP000029738"/>
    </source>
</evidence>
<gene>
    <name evidence="2" type="ORF">DA73_0202750</name>
    <name evidence="1" type="ORF">DA73_0400001330</name>
</gene>
<dbReference type="RefSeq" id="WP_038080593.1">
    <property type="nucleotide sequence ID" value="NZ_JHEG04000001.1"/>
</dbReference>
<evidence type="ECO:0000313" key="1">
    <source>
        <dbReference type="EMBL" id="KAF3884279.1"/>
    </source>
</evidence>
<dbReference type="EMBL" id="JHEG02000012">
    <property type="protein sequence ID" value="KIE13620.1"/>
    <property type="molecule type" value="Genomic_DNA"/>
</dbReference>
<organism evidence="2">
    <name type="scientific">Tolypothrix bouteillei VB521301</name>
    <dbReference type="NCBI Taxonomy" id="1479485"/>
    <lineage>
        <taxon>Bacteria</taxon>
        <taxon>Bacillati</taxon>
        <taxon>Cyanobacteriota</taxon>
        <taxon>Cyanophyceae</taxon>
        <taxon>Nostocales</taxon>
        <taxon>Tolypothrichaceae</taxon>
        <taxon>Tolypothrix</taxon>
    </lineage>
</organism>
<keyword evidence="3" id="KW-1185">Reference proteome</keyword>
<comment type="caution">
    <text evidence="2">The sequence shown here is derived from an EMBL/GenBank/DDBJ whole genome shotgun (WGS) entry which is preliminary data.</text>
</comment>
<dbReference type="AlphaFoldDB" id="A0A0C1RNN7"/>
<dbReference type="Proteomes" id="UP000029738">
    <property type="component" value="Unassembled WGS sequence"/>
</dbReference>
<evidence type="ECO:0008006" key="4">
    <source>
        <dbReference type="Google" id="ProtNLM"/>
    </source>
</evidence>
<name>A0A0C1RNN7_9CYAN</name>
<dbReference type="OrthoDB" id="582442at2"/>
<accession>A0A0C1RNN7</accession>
<reference evidence="2" key="1">
    <citation type="journal article" date="2015" name="Genome Announc.">
        <title>Draft Genome Sequence of Tolypothrix boutellei Strain VB521301.</title>
        <authorList>
            <person name="Chandrababunaidu M.M."/>
            <person name="Singh D."/>
            <person name="Sen D."/>
            <person name="Bhan S."/>
            <person name="Das S."/>
            <person name="Gupta A."/>
            <person name="Adhikary S.P."/>
            <person name="Tripathy S."/>
        </authorList>
    </citation>
    <scope>NUCLEOTIDE SEQUENCE</scope>
    <source>
        <strain evidence="2">VB521301</strain>
    </source>
</reference>
<evidence type="ECO:0000313" key="2">
    <source>
        <dbReference type="EMBL" id="KIE13620.1"/>
    </source>
</evidence>
<reference evidence="1" key="2">
    <citation type="submission" date="2019-11" db="EMBL/GenBank/DDBJ databases">
        <title>Improved Assembly of Tolypothrix boutellei genome.</title>
        <authorList>
            <person name="Sarangi A.N."/>
            <person name="Mukherjee M."/>
            <person name="Ghosh S."/>
            <person name="Singh D."/>
            <person name="Das A."/>
            <person name="Kant S."/>
            <person name="Prusty A."/>
            <person name="Tripathy S."/>
        </authorList>
    </citation>
    <scope>NUCLEOTIDE SEQUENCE</scope>
    <source>
        <strain evidence="1">VB521301</strain>
    </source>
</reference>
<protein>
    <recommendedName>
        <fullName evidence="4">Fe2OG dioxygenase domain-containing protein</fullName>
    </recommendedName>
</protein>
<dbReference type="EMBL" id="JHEG04000001">
    <property type="protein sequence ID" value="KAF3884279.1"/>
    <property type="molecule type" value="Genomic_DNA"/>
</dbReference>